<evidence type="ECO:0000313" key="2">
    <source>
        <dbReference type="Proteomes" id="UP000192247"/>
    </source>
</evidence>
<proteinExistence type="predicted"/>
<sequence>MEAAIERCDKLSDSGHLVEALGTIANFKNESDPEVQWRYGRAIFKEAELKGSGPKAEAIGQALEVLKKSLAENDDCANLHVWYAIVIGSKDKHESFKQKIE</sequence>
<gene>
    <name evidence="1" type="ORF">BIW11_12341</name>
</gene>
<dbReference type="InParanoid" id="A0A1V9X6V6"/>
<dbReference type="Proteomes" id="UP000192247">
    <property type="component" value="Unassembled WGS sequence"/>
</dbReference>
<accession>A0A1V9X6V6</accession>
<dbReference type="OrthoDB" id="69711at2759"/>
<name>A0A1V9X6V6_9ACAR</name>
<protein>
    <submittedName>
        <fullName evidence="1">Regulator of microtubule dynamics protein 2-like</fullName>
    </submittedName>
</protein>
<dbReference type="EMBL" id="MNPL01021517">
    <property type="protein sequence ID" value="OQR69309.1"/>
    <property type="molecule type" value="Genomic_DNA"/>
</dbReference>
<dbReference type="AlphaFoldDB" id="A0A1V9X6V6"/>
<comment type="caution">
    <text evidence="1">The sequence shown here is derived from an EMBL/GenBank/DDBJ whole genome shotgun (WGS) entry which is preliminary data.</text>
</comment>
<evidence type="ECO:0000313" key="1">
    <source>
        <dbReference type="EMBL" id="OQR69309.1"/>
    </source>
</evidence>
<reference evidence="1 2" key="1">
    <citation type="journal article" date="2017" name="Gigascience">
        <title>Draft genome of the honey bee ectoparasitic mite, Tropilaelaps mercedesae, is shaped by the parasitic life history.</title>
        <authorList>
            <person name="Dong X."/>
            <person name="Armstrong S.D."/>
            <person name="Xia D."/>
            <person name="Makepeace B.L."/>
            <person name="Darby A.C."/>
            <person name="Kadowaki T."/>
        </authorList>
    </citation>
    <scope>NUCLEOTIDE SEQUENCE [LARGE SCALE GENOMIC DNA]</scope>
    <source>
        <strain evidence="1">Wuxi-XJTLU</strain>
    </source>
</reference>
<feature type="non-terminal residue" evidence="1">
    <location>
        <position position="101"/>
    </location>
</feature>
<keyword evidence="2" id="KW-1185">Reference proteome</keyword>
<organism evidence="1 2">
    <name type="scientific">Tropilaelaps mercedesae</name>
    <dbReference type="NCBI Taxonomy" id="418985"/>
    <lineage>
        <taxon>Eukaryota</taxon>
        <taxon>Metazoa</taxon>
        <taxon>Ecdysozoa</taxon>
        <taxon>Arthropoda</taxon>
        <taxon>Chelicerata</taxon>
        <taxon>Arachnida</taxon>
        <taxon>Acari</taxon>
        <taxon>Parasitiformes</taxon>
        <taxon>Mesostigmata</taxon>
        <taxon>Gamasina</taxon>
        <taxon>Dermanyssoidea</taxon>
        <taxon>Laelapidae</taxon>
        <taxon>Tropilaelaps</taxon>
    </lineage>
</organism>